<organism evidence="1">
    <name type="scientific">Rhizophora mucronata</name>
    <name type="common">Asiatic mangrove</name>
    <dbReference type="NCBI Taxonomy" id="61149"/>
    <lineage>
        <taxon>Eukaryota</taxon>
        <taxon>Viridiplantae</taxon>
        <taxon>Streptophyta</taxon>
        <taxon>Embryophyta</taxon>
        <taxon>Tracheophyta</taxon>
        <taxon>Spermatophyta</taxon>
        <taxon>Magnoliopsida</taxon>
        <taxon>eudicotyledons</taxon>
        <taxon>Gunneridae</taxon>
        <taxon>Pentapetalae</taxon>
        <taxon>rosids</taxon>
        <taxon>fabids</taxon>
        <taxon>Malpighiales</taxon>
        <taxon>Rhizophoraceae</taxon>
        <taxon>Rhizophora</taxon>
    </lineage>
</organism>
<protein>
    <submittedName>
        <fullName evidence="1">Uncharacterized protein</fullName>
    </submittedName>
</protein>
<name>A0A2P2PHL6_RHIMU</name>
<dbReference type="AlphaFoldDB" id="A0A2P2PHL6"/>
<proteinExistence type="predicted"/>
<evidence type="ECO:0000313" key="1">
    <source>
        <dbReference type="EMBL" id="MBX54203.1"/>
    </source>
</evidence>
<sequence length="20" mass="2312">MFDILIHLMAIKLDTHKASN</sequence>
<reference evidence="1" key="1">
    <citation type="submission" date="2018-02" db="EMBL/GenBank/DDBJ databases">
        <title>Rhizophora mucronata_Transcriptome.</title>
        <authorList>
            <person name="Meera S.P."/>
            <person name="Sreeshan A."/>
            <person name="Augustine A."/>
        </authorList>
    </citation>
    <scope>NUCLEOTIDE SEQUENCE</scope>
    <source>
        <tissue evidence="1">Leaf</tissue>
    </source>
</reference>
<accession>A0A2P2PHL6</accession>
<dbReference type="EMBL" id="GGEC01073719">
    <property type="protein sequence ID" value="MBX54203.1"/>
    <property type="molecule type" value="Transcribed_RNA"/>
</dbReference>